<dbReference type="OrthoDB" id="10682083at2759"/>
<dbReference type="KEGG" id="tva:4752469"/>
<dbReference type="InParanoid" id="A2FK49"/>
<name>A2FK49_TRIV3</name>
<evidence type="ECO:0000313" key="1">
    <source>
        <dbReference type="EMBL" id="EAX94728.1"/>
    </source>
</evidence>
<dbReference type="VEuPathDB" id="TrichDB:TVAG_356070"/>
<proteinExistence type="predicted"/>
<reference evidence="1" key="2">
    <citation type="journal article" date="2007" name="Science">
        <title>Draft genome sequence of the sexually transmitted pathogen Trichomonas vaginalis.</title>
        <authorList>
            <person name="Carlton J.M."/>
            <person name="Hirt R.P."/>
            <person name="Silva J.C."/>
            <person name="Delcher A.L."/>
            <person name="Schatz M."/>
            <person name="Zhao Q."/>
            <person name="Wortman J.R."/>
            <person name="Bidwell S.L."/>
            <person name="Alsmark U.C.M."/>
            <person name="Besteiro S."/>
            <person name="Sicheritz-Ponten T."/>
            <person name="Noel C.J."/>
            <person name="Dacks J.B."/>
            <person name="Foster P.G."/>
            <person name="Simillion C."/>
            <person name="Van de Peer Y."/>
            <person name="Miranda-Saavedra D."/>
            <person name="Barton G.J."/>
            <person name="Westrop G.D."/>
            <person name="Mueller S."/>
            <person name="Dessi D."/>
            <person name="Fiori P.L."/>
            <person name="Ren Q."/>
            <person name="Paulsen I."/>
            <person name="Zhang H."/>
            <person name="Bastida-Corcuera F.D."/>
            <person name="Simoes-Barbosa A."/>
            <person name="Brown M.T."/>
            <person name="Hayes R.D."/>
            <person name="Mukherjee M."/>
            <person name="Okumura C.Y."/>
            <person name="Schneider R."/>
            <person name="Smith A.J."/>
            <person name="Vanacova S."/>
            <person name="Villalvazo M."/>
            <person name="Haas B.J."/>
            <person name="Pertea M."/>
            <person name="Feldblyum T.V."/>
            <person name="Utterback T.R."/>
            <person name="Shu C.L."/>
            <person name="Osoegawa K."/>
            <person name="de Jong P.J."/>
            <person name="Hrdy I."/>
            <person name="Horvathova L."/>
            <person name="Zubacova Z."/>
            <person name="Dolezal P."/>
            <person name="Malik S.B."/>
            <person name="Logsdon J.M. Jr."/>
            <person name="Henze K."/>
            <person name="Gupta A."/>
            <person name="Wang C.C."/>
            <person name="Dunne R.L."/>
            <person name="Upcroft J.A."/>
            <person name="Upcroft P."/>
            <person name="White O."/>
            <person name="Salzberg S.L."/>
            <person name="Tang P."/>
            <person name="Chiu C.-H."/>
            <person name="Lee Y.-S."/>
            <person name="Embley T.M."/>
            <person name="Coombs G.H."/>
            <person name="Mottram J.C."/>
            <person name="Tachezy J."/>
            <person name="Fraser-Liggett C.M."/>
            <person name="Johnson P.J."/>
        </authorList>
    </citation>
    <scope>NUCLEOTIDE SEQUENCE [LARGE SCALE GENOMIC DNA]</scope>
    <source>
        <strain evidence="1">G3</strain>
    </source>
</reference>
<reference evidence="1" key="1">
    <citation type="submission" date="2006-10" db="EMBL/GenBank/DDBJ databases">
        <authorList>
            <person name="Amadeo P."/>
            <person name="Zhao Q."/>
            <person name="Wortman J."/>
            <person name="Fraser-Liggett C."/>
            <person name="Carlton J."/>
        </authorList>
    </citation>
    <scope>NUCLEOTIDE SEQUENCE</scope>
    <source>
        <strain evidence="1">G3</strain>
    </source>
</reference>
<organism evidence="1 2">
    <name type="scientific">Trichomonas vaginalis (strain ATCC PRA-98 / G3)</name>
    <dbReference type="NCBI Taxonomy" id="412133"/>
    <lineage>
        <taxon>Eukaryota</taxon>
        <taxon>Metamonada</taxon>
        <taxon>Parabasalia</taxon>
        <taxon>Trichomonadida</taxon>
        <taxon>Trichomonadidae</taxon>
        <taxon>Trichomonas</taxon>
    </lineage>
</organism>
<dbReference type="AlphaFoldDB" id="A2FK49"/>
<sequence>MHSWLDGVLLQSKLDKLTESSIGEDAIYISELEISKSLNGIYRIASILSKYISQFPRKSPLYAAFIKELDSLSSEKNCLSDLCTVILQNLIKWSENNRILYDLIDLGCISEEDVVAEYAETSNGSVMILPILLKYDVSLYRRLFLSNDLRTYTSKLKQNLDKLENNIEYYKSCLYYRSLPGTPEWAIITDDVDLLSNLFPDPPDFLSESFTRELISTTYISYLDFAASIGSVNCFKYMLQMRLNNQGPIYSGRLLRLSYNVITGGNFEILRIFQNECNFSFISDEYIDKSILTFNNDILRWILEDVEISDQILNQAISACLQCNNIEALVMILRWAEGNGKVFDINQAQLFNTKTEARLFFKQQKLYPSAHLEFGTDITTW</sequence>
<gene>
    <name evidence="1" type="ORF">TVAG_356070</name>
</gene>
<evidence type="ECO:0000313" key="2">
    <source>
        <dbReference type="Proteomes" id="UP000001542"/>
    </source>
</evidence>
<dbReference type="RefSeq" id="XP_001307658.1">
    <property type="nucleotide sequence ID" value="XM_001307657.1"/>
</dbReference>
<dbReference type="SMR" id="A2FK49"/>
<dbReference type="Proteomes" id="UP000001542">
    <property type="component" value="Unassembled WGS sequence"/>
</dbReference>
<keyword evidence="2" id="KW-1185">Reference proteome</keyword>
<dbReference type="PANTHER" id="PTHR24159">
    <property type="match status" value="1"/>
</dbReference>
<dbReference type="PANTHER" id="PTHR24159:SF5">
    <property type="entry name" value="ANK_REP_REGION DOMAIN-CONTAINING PROTEIN"/>
    <property type="match status" value="1"/>
</dbReference>
<protein>
    <recommendedName>
        <fullName evidence="3">DUF3447 domain-containing protein</fullName>
    </recommendedName>
</protein>
<accession>A2FK49</accession>
<dbReference type="EMBL" id="DS113841">
    <property type="protein sequence ID" value="EAX94728.1"/>
    <property type="molecule type" value="Genomic_DNA"/>
</dbReference>
<evidence type="ECO:0008006" key="3">
    <source>
        <dbReference type="Google" id="ProtNLM"/>
    </source>
</evidence>
<dbReference type="VEuPathDB" id="TrichDB:TVAGG3_0020400"/>